<dbReference type="Gene3D" id="1.25.40.10">
    <property type="entry name" value="Tetratricopeptide repeat domain"/>
    <property type="match status" value="2"/>
</dbReference>
<keyword evidence="8" id="KW-0847">Vitamin C</keyword>
<evidence type="ECO:0000256" key="12">
    <source>
        <dbReference type="ARBA" id="ARBA00023180"/>
    </source>
</evidence>
<dbReference type="AlphaFoldDB" id="A0A8W8ILA0"/>
<dbReference type="Gene3D" id="2.60.120.620">
    <property type="entry name" value="q2cbj1_9rhob like domain"/>
    <property type="match status" value="1"/>
</dbReference>
<dbReference type="InterPro" id="IPR013547">
    <property type="entry name" value="P4H_N"/>
</dbReference>
<keyword evidence="14" id="KW-0732">Signal</keyword>
<feature type="domain" description="Fe2OG dioxygenase" evidence="15">
    <location>
        <begin position="486"/>
        <end position="615"/>
    </location>
</feature>
<evidence type="ECO:0000256" key="7">
    <source>
        <dbReference type="ARBA" id="ARBA00022824"/>
    </source>
</evidence>
<dbReference type="EC" id="1.14.11.2" evidence="5"/>
<dbReference type="InterPro" id="IPR006620">
    <property type="entry name" value="Pro_4_hyd_alph"/>
</dbReference>
<evidence type="ECO:0000313" key="17">
    <source>
        <dbReference type="Proteomes" id="UP000005408"/>
    </source>
</evidence>
<feature type="region of interest" description="Disordered" evidence="13">
    <location>
        <begin position="329"/>
        <end position="353"/>
    </location>
</feature>
<dbReference type="Pfam" id="PF23558">
    <property type="entry name" value="TPR_P4H"/>
    <property type="match status" value="2"/>
</dbReference>
<dbReference type="InterPro" id="IPR044862">
    <property type="entry name" value="Pro_4_hyd_alph_FE2OG_OXY"/>
</dbReference>
<dbReference type="FunFam" id="1.25.40.10:FF:000006">
    <property type="entry name" value="Prolyl 4-hydroxylase subunit alpha 2"/>
    <property type="match status" value="2"/>
</dbReference>
<dbReference type="PROSITE" id="PS51471">
    <property type="entry name" value="FE2OG_OXY"/>
    <property type="match status" value="1"/>
</dbReference>
<dbReference type="SUPFAM" id="SSF48452">
    <property type="entry name" value="TPR-like"/>
    <property type="match status" value="1"/>
</dbReference>
<evidence type="ECO:0000256" key="5">
    <source>
        <dbReference type="ARBA" id="ARBA00012269"/>
    </source>
</evidence>
<feature type="compositionally biased region" description="Basic and acidic residues" evidence="13">
    <location>
        <begin position="344"/>
        <end position="353"/>
    </location>
</feature>
<dbReference type="Gene3D" id="6.10.140.1460">
    <property type="match status" value="1"/>
</dbReference>
<dbReference type="GO" id="GO:0031418">
    <property type="term" value="F:L-ascorbic acid binding"/>
    <property type="evidence" value="ECO:0007669"/>
    <property type="project" value="UniProtKB-KW"/>
</dbReference>
<dbReference type="FunFam" id="2.60.120.620:FF:000046">
    <property type="entry name" value="Predicted protein"/>
    <property type="match status" value="1"/>
</dbReference>
<evidence type="ECO:0000256" key="14">
    <source>
        <dbReference type="SAM" id="SignalP"/>
    </source>
</evidence>
<keyword evidence="6" id="KW-0479">Metal-binding</keyword>
<evidence type="ECO:0000259" key="15">
    <source>
        <dbReference type="PROSITE" id="PS51471"/>
    </source>
</evidence>
<evidence type="ECO:0000256" key="8">
    <source>
        <dbReference type="ARBA" id="ARBA00022896"/>
    </source>
</evidence>
<organism evidence="16 17">
    <name type="scientific">Magallana gigas</name>
    <name type="common">Pacific oyster</name>
    <name type="synonym">Crassostrea gigas</name>
    <dbReference type="NCBI Taxonomy" id="29159"/>
    <lineage>
        <taxon>Eukaryota</taxon>
        <taxon>Metazoa</taxon>
        <taxon>Spiralia</taxon>
        <taxon>Lophotrochozoa</taxon>
        <taxon>Mollusca</taxon>
        <taxon>Bivalvia</taxon>
        <taxon>Autobranchia</taxon>
        <taxon>Pteriomorphia</taxon>
        <taxon>Ostreida</taxon>
        <taxon>Ostreoidea</taxon>
        <taxon>Ostreidae</taxon>
        <taxon>Magallana</taxon>
    </lineage>
</organism>
<dbReference type="InterPro" id="IPR011990">
    <property type="entry name" value="TPR-like_helical_dom_sf"/>
</dbReference>
<dbReference type="Pfam" id="PF08336">
    <property type="entry name" value="P4Ha_N"/>
    <property type="match status" value="1"/>
</dbReference>
<dbReference type="GO" id="GO:0005506">
    <property type="term" value="F:iron ion binding"/>
    <property type="evidence" value="ECO:0007669"/>
    <property type="project" value="InterPro"/>
</dbReference>
<dbReference type="InterPro" id="IPR005123">
    <property type="entry name" value="Oxoglu/Fe-dep_dioxygenase_dom"/>
</dbReference>
<keyword evidence="17" id="KW-1185">Reference proteome</keyword>
<dbReference type="GO" id="GO:0004656">
    <property type="term" value="F:procollagen-proline 4-dioxygenase activity"/>
    <property type="evidence" value="ECO:0007669"/>
    <property type="project" value="UniProtKB-EC"/>
</dbReference>
<dbReference type="PANTHER" id="PTHR10869:SF244">
    <property type="entry name" value="PROLYL 4-HYDROXYLASE SUBUNIT ALPHA-2"/>
    <property type="match status" value="1"/>
</dbReference>
<dbReference type="GO" id="GO:0005788">
    <property type="term" value="C:endoplasmic reticulum lumen"/>
    <property type="evidence" value="ECO:0007669"/>
    <property type="project" value="UniProtKB-SubCell"/>
</dbReference>
<reference evidence="16" key="1">
    <citation type="submission" date="2022-08" db="UniProtKB">
        <authorList>
            <consortium name="EnsemblMetazoa"/>
        </authorList>
    </citation>
    <scope>IDENTIFICATION</scope>
    <source>
        <strain evidence="16">05x7-T-G4-1.051#20</strain>
    </source>
</reference>
<evidence type="ECO:0000256" key="1">
    <source>
        <dbReference type="ARBA" id="ARBA00001961"/>
    </source>
</evidence>
<name>A0A8W8ILA0_MAGGI</name>
<dbReference type="Pfam" id="PF13640">
    <property type="entry name" value="2OG-FeII_Oxy_3"/>
    <property type="match status" value="1"/>
</dbReference>
<proteinExistence type="inferred from homology"/>
<protein>
    <recommendedName>
        <fullName evidence="5">procollagen-proline 4-dioxygenase</fullName>
        <ecNumber evidence="5">1.14.11.2</ecNumber>
    </recommendedName>
</protein>
<feature type="signal peptide" evidence="14">
    <location>
        <begin position="1"/>
        <end position="19"/>
    </location>
</feature>
<dbReference type="Proteomes" id="UP000005408">
    <property type="component" value="Unassembled WGS sequence"/>
</dbReference>
<dbReference type="SMART" id="SM00702">
    <property type="entry name" value="P4Hc"/>
    <property type="match status" value="1"/>
</dbReference>
<sequence length="630" mass="72684">MKLWVTCLAFACVATLASAELFSSMAHLETALYAERDIAVAIQDYIHEEEKRLDKLKKIASDFADHSEAALAGDKNLLANPINAYLYMKRFTLDWDKEVAPNFQSDPESAVHKKIEELKGYLPNYDDLRGAVTALLRLQDTYQLDTNQLAQGRIRSMMAKQMSASDCFEIGKMTYNNDDYYHTTLWMEKAMNLVALEKNRTVQRMDILDYLAFSLYKVSTESDATKDRISINGATNDCFEIGRLAYLREDFYHTAMWMQASLEKEGEEKNKTIPRELVLDYLSYAALMQGNVERALVLTNELLALLPHHTRAQNNRKYYEKLLEEQRRKQYRRGEDGGEEDKTEEPNKYTERPLDEYRKSDEFQTYESLCRGENTHDYKLKHKLKCRYVHKNNPRLLLKPAKEEEVYLNPWIVIYHDVVSDKEIDTIKRIATPLLSRATVHNPRTGKLETAEYRVSKSAWLKDGDDPVIHNVNNRISDITGLSMATAEELQIANYGLGGQYEPHFDFARRREPSAFEIKSGNRIATFLTYREETEAFRDLGSGNRIATWLTYMTNVDAGGATVFTHIGVKLFPIKGAAAFWYNLYRSGDGIFDTRHAACPVLVGQKWVSNKWIHERGQEFRRPCSVNMDE</sequence>
<evidence type="ECO:0000256" key="13">
    <source>
        <dbReference type="SAM" id="MobiDB-lite"/>
    </source>
</evidence>
<keyword evidence="7" id="KW-0256">Endoplasmic reticulum</keyword>
<evidence type="ECO:0000313" key="16">
    <source>
        <dbReference type="EnsemblMetazoa" id="G1465.4:cds"/>
    </source>
</evidence>
<keyword evidence="12" id="KW-0325">Glycoprotein</keyword>
<evidence type="ECO:0000256" key="4">
    <source>
        <dbReference type="ARBA" id="ARBA00006511"/>
    </source>
</evidence>
<evidence type="ECO:0000256" key="10">
    <source>
        <dbReference type="ARBA" id="ARBA00023002"/>
    </source>
</evidence>
<keyword evidence="9" id="KW-0223">Dioxygenase</keyword>
<comment type="similarity">
    <text evidence="4">Belongs to the P4HA family.</text>
</comment>
<evidence type="ECO:0000256" key="11">
    <source>
        <dbReference type="ARBA" id="ARBA00023004"/>
    </source>
</evidence>
<comment type="function">
    <text evidence="2">Catalyzes the post-translational formation of 4-hydroxyproline in -Xaa-Pro-Gly- sequences in collagens and other proteins.</text>
</comment>
<keyword evidence="10" id="KW-0560">Oxidoreductase</keyword>
<accession>A0A8W8ILA0</accession>
<comment type="cofactor">
    <cofactor evidence="1">
        <name>L-ascorbate</name>
        <dbReference type="ChEBI" id="CHEBI:38290"/>
    </cofactor>
</comment>
<evidence type="ECO:0000256" key="6">
    <source>
        <dbReference type="ARBA" id="ARBA00022723"/>
    </source>
</evidence>
<evidence type="ECO:0000256" key="9">
    <source>
        <dbReference type="ARBA" id="ARBA00022964"/>
    </source>
</evidence>
<feature type="chain" id="PRO_5036481558" description="procollagen-proline 4-dioxygenase" evidence="14">
    <location>
        <begin position="20"/>
        <end position="630"/>
    </location>
</feature>
<comment type="subcellular location">
    <subcellularLocation>
        <location evidence="3">Endoplasmic reticulum lumen</location>
    </subcellularLocation>
</comment>
<dbReference type="EnsemblMetazoa" id="G1465.4">
    <property type="protein sequence ID" value="G1465.4:cds"/>
    <property type="gene ID" value="G1465"/>
</dbReference>
<dbReference type="PANTHER" id="PTHR10869">
    <property type="entry name" value="PROLYL 4-HYDROXYLASE ALPHA SUBUNIT"/>
    <property type="match status" value="1"/>
</dbReference>
<evidence type="ECO:0000256" key="2">
    <source>
        <dbReference type="ARBA" id="ARBA00002035"/>
    </source>
</evidence>
<keyword evidence="11" id="KW-0408">Iron</keyword>
<dbReference type="InterPro" id="IPR059068">
    <property type="entry name" value="TPR_P4H"/>
</dbReference>
<dbReference type="InterPro" id="IPR045054">
    <property type="entry name" value="P4HA-like"/>
</dbReference>
<evidence type="ECO:0000256" key="3">
    <source>
        <dbReference type="ARBA" id="ARBA00004319"/>
    </source>
</evidence>